<evidence type="ECO:0000313" key="2">
    <source>
        <dbReference type="Proteomes" id="UP000756346"/>
    </source>
</evidence>
<dbReference type="OrthoDB" id="10323407at2759"/>
<dbReference type="RefSeq" id="XP_046004330.1">
    <property type="nucleotide sequence ID" value="XM_046163032.1"/>
</dbReference>
<reference evidence="1" key="1">
    <citation type="journal article" date="2021" name="Nat. Commun.">
        <title>Genetic determinants of endophytism in the Arabidopsis root mycobiome.</title>
        <authorList>
            <person name="Mesny F."/>
            <person name="Miyauchi S."/>
            <person name="Thiergart T."/>
            <person name="Pickel B."/>
            <person name="Atanasova L."/>
            <person name="Karlsson M."/>
            <person name="Huettel B."/>
            <person name="Barry K.W."/>
            <person name="Haridas S."/>
            <person name="Chen C."/>
            <person name="Bauer D."/>
            <person name="Andreopoulos W."/>
            <person name="Pangilinan J."/>
            <person name="LaButti K."/>
            <person name="Riley R."/>
            <person name="Lipzen A."/>
            <person name="Clum A."/>
            <person name="Drula E."/>
            <person name="Henrissat B."/>
            <person name="Kohler A."/>
            <person name="Grigoriev I.V."/>
            <person name="Martin F.M."/>
            <person name="Hacquard S."/>
        </authorList>
    </citation>
    <scope>NUCLEOTIDE SEQUENCE</scope>
    <source>
        <strain evidence="1">MPI-CAGE-CH-0230</strain>
    </source>
</reference>
<sequence length="244" mass="28068">MLEPGTSLVVKFGSTEDNGFKGNVTTTPLEVSIADDGRFIGGDEDVANYLVLQLLDLPADKRCVRVRASALDDPAYRLDHPNSYVRLREHVRRYERALNFLVCGGVHYYWEQEASNLIKAVIELRGLALPSNEDYESWFAWPTRKPDQVLRVRFSKQIGDFVRTGYYEDDWSAFPRKKGMPEDHPIWLKHISPRIVWERVAPAAALMAVGEDSRNHTHHINLDNWVLSHRQPRDLQRYTPIASV</sequence>
<gene>
    <name evidence="1" type="ORF">B0I36DRAFT_56514</name>
</gene>
<protein>
    <submittedName>
        <fullName evidence="1">Uncharacterized protein</fullName>
    </submittedName>
</protein>
<proteinExistence type="predicted"/>
<evidence type="ECO:0000313" key="1">
    <source>
        <dbReference type="EMBL" id="KAH7010845.1"/>
    </source>
</evidence>
<dbReference type="AlphaFoldDB" id="A0A9P8XTC6"/>
<dbReference type="Proteomes" id="UP000756346">
    <property type="component" value="Unassembled WGS sequence"/>
</dbReference>
<accession>A0A9P8XTC6</accession>
<dbReference type="GeneID" id="70192578"/>
<keyword evidence="2" id="KW-1185">Reference proteome</keyword>
<name>A0A9P8XTC6_9PEZI</name>
<dbReference type="EMBL" id="JAGTJQ010000016">
    <property type="protein sequence ID" value="KAH7010845.1"/>
    <property type="molecule type" value="Genomic_DNA"/>
</dbReference>
<comment type="caution">
    <text evidence="1">The sequence shown here is derived from an EMBL/GenBank/DDBJ whole genome shotgun (WGS) entry which is preliminary data.</text>
</comment>
<organism evidence="1 2">
    <name type="scientific">Microdochium trichocladiopsis</name>
    <dbReference type="NCBI Taxonomy" id="1682393"/>
    <lineage>
        <taxon>Eukaryota</taxon>
        <taxon>Fungi</taxon>
        <taxon>Dikarya</taxon>
        <taxon>Ascomycota</taxon>
        <taxon>Pezizomycotina</taxon>
        <taxon>Sordariomycetes</taxon>
        <taxon>Xylariomycetidae</taxon>
        <taxon>Xylariales</taxon>
        <taxon>Microdochiaceae</taxon>
        <taxon>Microdochium</taxon>
    </lineage>
</organism>